<dbReference type="SMART" id="SM00530">
    <property type="entry name" value="HTH_XRE"/>
    <property type="match status" value="1"/>
</dbReference>
<evidence type="ECO:0000313" key="3">
    <source>
        <dbReference type="Proteomes" id="UP001165069"/>
    </source>
</evidence>
<dbReference type="InterPro" id="IPR010982">
    <property type="entry name" value="Lambda_DNA-bd_dom_sf"/>
</dbReference>
<dbReference type="InterPro" id="IPR001387">
    <property type="entry name" value="Cro/C1-type_HTH"/>
</dbReference>
<protein>
    <submittedName>
        <fullName evidence="2">Transcriptional regulator</fullName>
    </submittedName>
</protein>
<evidence type="ECO:0000259" key="1">
    <source>
        <dbReference type="PROSITE" id="PS50943"/>
    </source>
</evidence>
<dbReference type="Gene3D" id="1.10.260.40">
    <property type="entry name" value="lambda repressor-like DNA-binding domains"/>
    <property type="match status" value="1"/>
</dbReference>
<reference evidence="2 3" key="1">
    <citation type="journal article" date="2023" name="Antonie Van Leeuwenhoek">
        <title>Mesoterricola silvestris gen. nov., sp. nov., Mesoterricola sediminis sp. nov., Geothrix oryzae sp. nov., Geothrix edaphica sp. nov., Geothrix rubra sp. nov., and Geothrix limicola sp. nov., six novel members of Acidobacteriota isolated from soils.</title>
        <authorList>
            <person name="Itoh H."/>
            <person name="Sugisawa Y."/>
            <person name="Mise K."/>
            <person name="Xu Z."/>
            <person name="Kuniyasu M."/>
            <person name="Ushijima N."/>
            <person name="Kawano K."/>
            <person name="Kobayashi E."/>
            <person name="Shiratori Y."/>
            <person name="Masuda Y."/>
            <person name="Senoo K."/>
        </authorList>
    </citation>
    <scope>NUCLEOTIDE SEQUENCE [LARGE SCALE GENOMIC DNA]</scope>
    <source>
        <strain evidence="2 3">Red804</strain>
    </source>
</reference>
<accession>A0ABQ5QJH4</accession>
<comment type="caution">
    <text evidence="2">The sequence shown here is derived from an EMBL/GenBank/DDBJ whole genome shotgun (WGS) entry which is preliminary data.</text>
</comment>
<evidence type="ECO:0000313" key="2">
    <source>
        <dbReference type="EMBL" id="GLH74330.1"/>
    </source>
</evidence>
<dbReference type="Gene3D" id="3.30.450.180">
    <property type="match status" value="1"/>
</dbReference>
<proteinExistence type="predicted"/>
<dbReference type="PROSITE" id="PS50943">
    <property type="entry name" value="HTH_CROC1"/>
    <property type="match status" value="1"/>
</dbReference>
<dbReference type="EMBL" id="BSDE01000006">
    <property type="protein sequence ID" value="GLH74330.1"/>
    <property type="molecule type" value="Genomic_DNA"/>
</dbReference>
<feature type="domain" description="HTH cro/C1-type" evidence="1">
    <location>
        <begin position="21"/>
        <end position="75"/>
    </location>
</feature>
<keyword evidence="3" id="KW-1185">Reference proteome</keyword>
<organism evidence="2 3">
    <name type="scientific">Geothrix limicola</name>
    <dbReference type="NCBI Taxonomy" id="2927978"/>
    <lineage>
        <taxon>Bacteria</taxon>
        <taxon>Pseudomonadati</taxon>
        <taxon>Acidobacteriota</taxon>
        <taxon>Holophagae</taxon>
        <taxon>Holophagales</taxon>
        <taxon>Holophagaceae</taxon>
        <taxon>Geothrix</taxon>
    </lineage>
</organism>
<dbReference type="RefSeq" id="WP_285576474.1">
    <property type="nucleotide sequence ID" value="NZ_BSDE01000006.1"/>
</dbReference>
<dbReference type="PANTHER" id="PTHR35010">
    <property type="entry name" value="BLL4672 PROTEIN-RELATED"/>
    <property type="match status" value="1"/>
</dbReference>
<dbReference type="Proteomes" id="UP001165069">
    <property type="component" value="Unassembled WGS sequence"/>
</dbReference>
<dbReference type="Pfam" id="PF13560">
    <property type="entry name" value="HTH_31"/>
    <property type="match status" value="1"/>
</dbReference>
<dbReference type="PANTHER" id="PTHR35010:SF4">
    <property type="entry name" value="BLL5781 PROTEIN"/>
    <property type="match status" value="1"/>
</dbReference>
<name>A0ABQ5QJH4_9BACT</name>
<dbReference type="Pfam" id="PF17765">
    <property type="entry name" value="MLTR_LBD"/>
    <property type="match status" value="1"/>
</dbReference>
<sequence>MKATASRSPQSSLPAHVGLLLREWRSARRLSQLDLALEAEVSARHLSCVETGKAQPSRELIARLADTLDVPLRERNALLVAAGYAPKYPETALGTPELARVRRAIEYILEQQEPYPAFVLNRHWDILRANRAASRFGTFVMGGRASVHANMIRQVFDPGDLRSVLANWEDVAGDLIHHLHQVVAASPSDMTAKRLLDEALSYPGVPARWRVRELDSAPQPLLTTVFHQGDGELRFFSTITTFGTPRDVTLDELHIECCFPGDDVTAELCRALAREAGDDLRKRA</sequence>
<dbReference type="InterPro" id="IPR041413">
    <property type="entry name" value="MLTR_LBD"/>
</dbReference>
<gene>
    <name evidence="2" type="ORF">GETHLI_28320</name>
</gene>
<dbReference type="SUPFAM" id="SSF47413">
    <property type="entry name" value="lambda repressor-like DNA-binding domains"/>
    <property type="match status" value="1"/>
</dbReference>
<dbReference type="CDD" id="cd00093">
    <property type="entry name" value="HTH_XRE"/>
    <property type="match status" value="1"/>
</dbReference>